<evidence type="ECO:0000256" key="4">
    <source>
        <dbReference type="ARBA" id="ARBA00023136"/>
    </source>
</evidence>
<name>A0A5C4S3E4_PROVB</name>
<comment type="caution">
    <text evidence="6">The sequence shown here is derived from an EMBL/GenBank/DDBJ whole genome shotgun (WGS) entry which is preliminary data.</text>
</comment>
<evidence type="ECO:0000256" key="2">
    <source>
        <dbReference type="ARBA" id="ARBA00022692"/>
    </source>
</evidence>
<dbReference type="Proteomes" id="UP000309544">
    <property type="component" value="Unassembled WGS sequence"/>
</dbReference>
<dbReference type="AlphaFoldDB" id="A0A5C4S3E4"/>
<dbReference type="RefSeq" id="WP_068868123.1">
    <property type="nucleotide sequence ID" value="NZ_VDCI01000001.1"/>
</dbReference>
<dbReference type="EMBL" id="VDCI01000001">
    <property type="protein sequence ID" value="TNJ37662.1"/>
    <property type="molecule type" value="Genomic_DNA"/>
</dbReference>
<keyword evidence="4" id="KW-0472">Membrane</keyword>
<protein>
    <submittedName>
        <fullName evidence="6">DUF1232 domain-containing protein</fullName>
    </submittedName>
</protein>
<comment type="subcellular location">
    <subcellularLocation>
        <location evidence="1">Endomembrane system</location>
        <topology evidence="1">Multi-pass membrane protein</topology>
    </subcellularLocation>
</comment>
<proteinExistence type="predicted"/>
<evidence type="ECO:0000256" key="3">
    <source>
        <dbReference type="ARBA" id="ARBA00022989"/>
    </source>
</evidence>
<evidence type="ECO:0000313" key="6">
    <source>
        <dbReference type="EMBL" id="TNJ37662.1"/>
    </source>
</evidence>
<evidence type="ECO:0000313" key="7">
    <source>
        <dbReference type="Proteomes" id="UP000309544"/>
    </source>
</evidence>
<accession>A0A5C4S3E4</accession>
<gene>
    <name evidence="6" type="ORF">FGF68_00295</name>
</gene>
<evidence type="ECO:0000259" key="5">
    <source>
        <dbReference type="Pfam" id="PF06803"/>
    </source>
</evidence>
<dbReference type="GO" id="GO:0012505">
    <property type="term" value="C:endomembrane system"/>
    <property type="evidence" value="ECO:0007669"/>
    <property type="project" value="UniProtKB-SubCell"/>
</dbReference>
<dbReference type="InterPro" id="IPR010652">
    <property type="entry name" value="DUF1232"/>
</dbReference>
<keyword evidence="2" id="KW-0812">Transmembrane</keyword>
<keyword evidence="3" id="KW-1133">Transmembrane helix</keyword>
<keyword evidence="7" id="KW-1185">Reference proteome</keyword>
<evidence type="ECO:0000256" key="1">
    <source>
        <dbReference type="ARBA" id="ARBA00004127"/>
    </source>
</evidence>
<dbReference type="Pfam" id="PF06803">
    <property type="entry name" value="DUF1232"/>
    <property type="match status" value="1"/>
</dbReference>
<feature type="domain" description="DUF1232" evidence="5">
    <location>
        <begin position="75"/>
        <end position="109"/>
    </location>
</feature>
<sequence length="146" mass="16602">MKEKPGAFDNARRKATELLNDREKVFHLLDRAIGQISSASNSAKLQEISMKLQALIRMIRAYFRKEYTDIPWQTLLLALTAVIYFLNPFDAIPDIIPLFGFTDDIAIITAIFASVSYDIERFLTWESGRGDDEPQGDIIDADIEES</sequence>
<reference evidence="6 7" key="1">
    <citation type="submission" date="2019-05" db="EMBL/GenBank/DDBJ databases">
        <title>Draft Whole-Genome sequence of the green sulfur bacterium Prosthecochloris vibrioformis DSM 260.</title>
        <authorList>
            <person name="Meyer T.E."/>
            <person name="Kyndt J.A."/>
        </authorList>
    </citation>
    <scope>NUCLEOTIDE SEQUENCE [LARGE SCALE GENOMIC DNA]</scope>
    <source>
        <strain evidence="6 7">DSM 260</strain>
    </source>
</reference>
<organism evidence="6 7">
    <name type="scientific">Prosthecochloris vibrioformis</name>
    <name type="common">Chlorobium vibrioforme</name>
    <dbReference type="NCBI Taxonomy" id="1098"/>
    <lineage>
        <taxon>Bacteria</taxon>
        <taxon>Pseudomonadati</taxon>
        <taxon>Chlorobiota</taxon>
        <taxon>Chlorobiia</taxon>
        <taxon>Chlorobiales</taxon>
        <taxon>Chlorobiaceae</taxon>
        <taxon>Prosthecochloris</taxon>
    </lineage>
</organism>